<comment type="caution">
    <text evidence="1">The sequence shown here is derived from an EMBL/GenBank/DDBJ whole genome shotgun (WGS) entry which is preliminary data.</text>
</comment>
<dbReference type="EMBL" id="MU274914">
    <property type="protein sequence ID" value="KAI0088387.1"/>
    <property type="molecule type" value="Genomic_DNA"/>
</dbReference>
<reference evidence="1" key="1">
    <citation type="journal article" date="2021" name="Environ. Microbiol.">
        <title>Gene family expansions and transcriptome signatures uncover fungal adaptations to wood decay.</title>
        <authorList>
            <person name="Hage H."/>
            <person name="Miyauchi S."/>
            <person name="Viragh M."/>
            <person name="Drula E."/>
            <person name="Min B."/>
            <person name="Chaduli D."/>
            <person name="Navarro D."/>
            <person name="Favel A."/>
            <person name="Norest M."/>
            <person name="Lesage-Meessen L."/>
            <person name="Balint B."/>
            <person name="Merenyi Z."/>
            <person name="de Eugenio L."/>
            <person name="Morin E."/>
            <person name="Martinez A.T."/>
            <person name="Baldrian P."/>
            <person name="Stursova M."/>
            <person name="Martinez M.J."/>
            <person name="Novotny C."/>
            <person name="Magnuson J.K."/>
            <person name="Spatafora J.W."/>
            <person name="Maurice S."/>
            <person name="Pangilinan J."/>
            <person name="Andreopoulos W."/>
            <person name="LaButti K."/>
            <person name="Hundley H."/>
            <person name="Na H."/>
            <person name="Kuo A."/>
            <person name="Barry K."/>
            <person name="Lipzen A."/>
            <person name="Henrissat B."/>
            <person name="Riley R."/>
            <person name="Ahrendt S."/>
            <person name="Nagy L.G."/>
            <person name="Grigoriev I.V."/>
            <person name="Martin F."/>
            <person name="Rosso M.N."/>
        </authorList>
    </citation>
    <scope>NUCLEOTIDE SEQUENCE</scope>
    <source>
        <strain evidence="1">CBS 384.51</strain>
    </source>
</reference>
<evidence type="ECO:0000313" key="2">
    <source>
        <dbReference type="Proteomes" id="UP001055072"/>
    </source>
</evidence>
<proteinExistence type="predicted"/>
<protein>
    <submittedName>
        <fullName evidence="1">Alg9-like mannosyltransferase family-domain-containing protein</fullName>
    </submittedName>
</protein>
<dbReference type="Proteomes" id="UP001055072">
    <property type="component" value="Unassembled WGS sequence"/>
</dbReference>
<organism evidence="1 2">
    <name type="scientific">Irpex rosettiformis</name>
    <dbReference type="NCBI Taxonomy" id="378272"/>
    <lineage>
        <taxon>Eukaryota</taxon>
        <taxon>Fungi</taxon>
        <taxon>Dikarya</taxon>
        <taxon>Basidiomycota</taxon>
        <taxon>Agaricomycotina</taxon>
        <taxon>Agaricomycetes</taxon>
        <taxon>Polyporales</taxon>
        <taxon>Irpicaceae</taxon>
        <taxon>Irpex</taxon>
    </lineage>
</organism>
<gene>
    <name evidence="1" type="ORF">BDY19DRAFT_985645</name>
</gene>
<sequence>MQALNIFKSRNGRIYCGLIVLRVLFASVGLGYIHPDEYFQNGEVTVGAVFKWHSLRTWEWDPVLPCRSILPPFLTTGLPLAILSVLFSGNVSGRLVFLVERLSTLVLSFLLVPFSRAKALLLLASSHVVMTFQVRPFSNSIEACLVASALAVLGNMLANKPDNHGAQIASWLALILVVGIMTRITFPVFVLPVAIQVLLFSIRTSKASGHFTFNRWARFLAVPFCVGSATLCGAIAMDSFYFSGGINKVVVTPYNNLVYNLSADNLAKHGLHPRWLHAVVNMPLIVGPALVIYGALAARKVATQYQADKSRSPLSVINRTCIWIILLSVAVLSLQPHQEPRFLTPLVVPFIVLVVNNGYLENASKIFWATWFVGNAVLSVVFGVLHQGAVVPSLLHLNNLISANNSSGDYAVVYWKTYMPPWHLLGIPENQIITGHASVADLAGKPSSDVEDYLISLRGQHPEGTTLYLVAPEFAMQSLEQPIAKCFRIDRQIYPHIDLDHISESIETGWPGGVCLGVYVADLDCVASSIPLW</sequence>
<evidence type="ECO:0000313" key="1">
    <source>
        <dbReference type="EMBL" id="KAI0088387.1"/>
    </source>
</evidence>
<keyword evidence="2" id="KW-1185">Reference proteome</keyword>
<name>A0ACB8U201_9APHY</name>
<accession>A0ACB8U201</accession>